<dbReference type="GO" id="GO:0016747">
    <property type="term" value="F:acyltransferase activity, transferring groups other than amino-acyl groups"/>
    <property type="evidence" value="ECO:0007669"/>
    <property type="project" value="InterPro"/>
</dbReference>
<dbReference type="CDD" id="cd04301">
    <property type="entry name" value="NAT_SF"/>
    <property type="match status" value="1"/>
</dbReference>
<comment type="caution">
    <text evidence="4">The sequence shown here is derived from an EMBL/GenBank/DDBJ whole genome shotgun (WGS) entry which is preliminary data.</text>
</comment>
<protein>
    <submittedName>
        <fullName evidence="4">Acetyltransferase</fullName>
    </submittedName>
</protein>
<dbReference type="AlphaFoldDB" id="A0A4Y3PBR9"/>
<dbReference type="InterPro" id="IPR000182">
    <property type="entry name" value="GNAT_dom"/>
</dbReference>
<evidence type="ECO:0000313" key="4">
    <source>
        <dbReference type="EMBL" id="GEB31842.1"/>
    </source>
</evidence>
<reference evidence="4 5" key="1">
    <citation type="submission" date="2019-06" db="EMBL/GenBank/DDBJ databases">
        <title>Whole genome shotgun sequence of Brevibacillus parabrevis NBRC 12334.</title>
        <authorList>
            <person name="Hosoyama A."/>
            <person name="Uohara A."/>
            <person name="Ohji S."/>
            <person name="Ichikawa N."/>
        </authorList>
    </citation>
    <scope>NUCLEOTIDE SEQUENCE [LARGE SCALE GENOMIC DNA]</scope>
    <source>
        <strain evidence="4 5">NBRC 12334</strain>
    </source>
</reference>
<dbReference type="SUPFAM" id="SSF55729">
    <property type="entry name" value="Acyl-CoA N-acyltransferases (Nat)"/>
    <property type="match status" value="1"/>
</dbReference>
<name>A0A4Y3PBR9_BREPA</name>
<accession>A0A4Y3PBR9</accession>
<evidence type="ECO:0000256" key="2">
    <source>
        <dbReference type="ARBA" id="ARBA00023315"/>
    </source>
</evidence>
<organism evidence="4 5">
    <name type="scientific">Brevibacillus parabrevis</name>
    <dbReference type="NCBI Taxonomy" id="54914"/>
    <lineage>
        <taxon>Bacteria</taxon>
        <taxon>Bacillati</taxon>
        <taxon>Bacillota</taxon>
        <taxon>Bacilli</taxon>
        <taxon>Bacillales</taxon>
        <taxon>Paenibacillaceae</taxon>
        <taxon>Brevibacillus</taxon>
    </lineage>
</organism>
<sequence>MDAYMQGESNMIRKAEPQDAAFAAPLIYEAIGDIAHTLTGATEQEEALLLLEQFFAQKGNRLSYENAVIAMREGVPVGVALFYHGSQTEQLDRPFVEYVQKRTGVAPTLVKEARDDEFYLDSVAVRADQRGKGIGKMLLSAFEEEAIRRKHDRIALLVDEENPRARQLYESMGYRQDGNVTVSGHQFRHMVKSVLVTV</sequence>
<dbReference type="PROSITE" id="PS51186">
    <property type="entry name" value="GNAT"/>
    <property type="match status" value="1"/>
</dbReference>
<keyword evidence="2" id="KW-0012">Acyltransferase</keyword>
<gene>
    <name evidence="4" type="ORF">BPA01_14220</name>
</gene>
<evidence type="ECO:0000259" key="3">
    <source>
        <dbReference type="PROSITE" id="PS51186"/>
    </source>
</evidence>
<dbReference type="InterPro" id="IPR050680">
    <property type="entry name" value="YpeA/RimI_acetyltransf"/>
</dbReference>
<feature type="domain" description="N-acetyltransferase" evidence="3">
    <location>
        <begin position="10"/>
        <end position="197"/>
    </location>
</feature>
<dbReference type="InterPro" id="IPR016181">
    <property type="entry name" value="Acyl_CoA_acyltransferase"/>
</dbReference>
<dbReference type="PANTHER" id="PTHR43420">
    <property type="entry name" value="ACETYLTRANSFERASE"/>
    <property type="match status" value="1"/>
</dbReference>
<dbReference type="PANTHER" id="PTHR43420:SF47">
    <property type="entry name" value="N-ACETYLTRANSFERASE DOMAIN-CONTAINING PROTEIN"/>
    <property type="match status" value="1"/>
</dbReference>
<dbReference type="STRING" id="54914.AV540_02410"/>
<keyword evidence="1 4" id="KW-0808">Transferase</keyword>
<evidence type="ECO:0000313" key="5">
    <source>
        <dbReference type="Proteomes" id="UP000316882"/>
    </source>
</evidence>
<dbReference type="Pfam" id="PF00583">
    <property type="entry name" value="Acetyltransf_1"/>
    <property type="match status" value="1"/>
</dbReference>
<dbReference type="EMBL" id="BJMH01000005">
    <property type="protein sequence ID" value="GEB31842.1"/>
    <property type="molecule type" value="Genomic_DNA"/>
</dbReference>
<dbReference type="Gene3D" id="3.40.630.30">
    <property type="match status" value="1"/>
</dbReference>
<dbReference type="Proteomes" id="UP000316882">
    <property type="component" value="Unassembled WGS sequence"/>
</dbReference>
<proteinExistence type="predicted"/>
<evidence type="ECO:0000256" key="1">
    <source>
        <dbReference type="ARBA" id="ARBA00022679"/>
    </source>
</evidence>
<keyword evidence="5" id="KW-1185">Reference proteome</keyword>